<evidence type="ECO:0000256" key="3">
    <source>
        <dbReference type="ARBA" id="ARBA00022722"/>
    </source>
</evidence>
<reference evidence="9 10" key="1">
    <citation type="journal article" date="2011" name="Front. Microbiol.">
        <title>Genomic signatures of strain selection and enhancement in Bacillus atrophaeus var. globigii, a historical biowarfare simulant.</title>
        <authorList>
            <person name="Gibbons H.S."/>
            <person name="Broomall S.M."/>
            <person name="McNew L.A."/>
            <person name="Daligault H."/>
            <person name="Chapman C."/>
            <person name="Bruce D."/>
            <person name="Karavis M."/>
            <person name="Krepps M."/>
            <person name="McGregor P.A."/>
            <person name="Hong C."/>
            <person name="Park K.H."/>
            <person name="Akmal A."/>
            <person name="Feldman A."/>
            <person name="Lin J.S."/>
            <person name="Chang W.E."/>
            <person name="Higgs B.W."/>
            <person name="Demirev P."/>
            <person name="Lindquist J."/>
            <person name="Liem A."/>
            <person name="Fochler E."/>
            <person name="Read T.D."/>
            <person name="Tapia R."/>
            <person name="Johnson S."/>
            <person name="Bishop-Lilly K.A."/>
            <person name="Detter C."/>
            <person name="Han C."/>
            <person name="Sozhamannan S."/>
            <person name="Rosenzweig C.N."/>
            <person name="Skowronski E.W."/>
        </authorList>
    </citation>
    <scope>NUCLEOTIDE SEQUENCE [LARGE SCALE GENOMIC DNA]</scope>
    <source>
        <strain evidence="9 10">CC-PW-9</strain>
    </source>
</reference>
<dbReference type="InterPro" id="IPR051673">
    <property type="entry name" value="SSDNA_exonuclease_RecJ"/>
</dbReference>
<dbReference type="AlphaFoldDB" id="A0A432ZRW6"/>
<evidence type="ECO:0000313" key="9">
    <source>
        <dbReference type="EMBL" id="RUO80581.1"/>
    </source>
</evidence>
<dbReference type="EMBL" id="PIQH01000004">
    <property type="protein sequence ID" value="RUO80581.1"/>
    <property type="molecule type" value="Genomic_DNA"/>
</dbReference>
<keyword evidence="10" id="KW-1185">Reference proteome</keyword>
<keyword evidence="3" id="KW-0540">Nuclease</keyword>
<comment type="similarity">
    <text evidence="1">Belongs to the RecJ family.</text>
</comment>
<evidence type="ECO:0000256" key="1">
    <source>
        <dbReference type="ARBA" id="ARBA00005915"/>
    </source>
</evidence>
<dbReference type="InterPro" id="IPR038763">
    <property type="entry name" value="DHH_sf"/>
</dbReference>
<evidence type="ECO:0000259" key="6">
    <source>
        <dbReference type="Pfam" id="PF01368"/>
    </source>
</evidence>
<evidence type="ECO:0000259" key="8">
    <source>
        <dbReference type="Pfam" id="PF17768"/>
    </source>
</evidence>
<dbReference type="PANTHER" id="PTHR30255:SF2">
    <property type="entry name" value="SINGLE-STRANDED-DNA-SPECIFIC EXONUCLEASE RECJ"/>
    <property type="match status" value="1"/>
</dbReference>
<keyword evidence="5 9" id="KW-0269">Exonuclease</keyword>
<dbReference type="Gene3D" id="3.10.310.30">
    <property type="match status" value="1"/>
</dbReference>
<dbReference type="InterPro" id="IPR004610">
    <property type="entry name" value="RecJ"/>
</dbReference>
<evidence type="ECO:0000256" key="5">
    <source>
        <dbReference type="ARBA" id="ARBA00022839"/>
    </source>
</evidence>
<dbReference type="NCBIfam" id="TIGR00644">
    <property type="entry name" value="recJ"/>
    <property type="match status" value="1"/>
</dbReference>
<evidence type="ECO:0000256" key="2">
    <source>
        <dbReference type="ARBA" id="ARBA00019841"/>
    </source>
</evidence>
<dbReference type="Pfam" id="PF01368">
    <property type="entry name" value="DHH"/>
    <property type="match status" value="1"/>
</dbReference>
<dbReference type="Proteomes" id="UP000287996">
    <property type="component" value="Unassembled WGS sequence"/>
</dbReference>
<accession>A0A432ZRW6</accession>
<evidence type="ECO:0000256" key="4">
    <source>
        <dbReference type="ARBA" id="ARBA00022801"/>
    </source>
</evidence>
<proteinExistence type="inferred from homology"/>
<keyword evidence="4" id="KW-0378">Hydrolase</keyword>
<dbReference type="Pfam" id="PF17768">
    <property type="entry name" value="RecJ_OB"/>
    <property type="match status" value="1"/>
</dbReference>
<evidence type="ECO:0000259" key="7">
    <source>
        <dbReference type="Pfam" id="PF02272"/>
    </source>
</evidence>
<dbReference type="InterPro" id="IPR003156">
    <property type="entry name" value="DHHA1_dom"/>
</dbReference>
<organism evidence="9 10">
    <name type="scientific">Idiomarina tyrosinivorans</name>
    <dbReference type="NCBI Taxonomy" id="1445662"/>
    <lineage>
        <taxon>Bacteria</taxon>
        <taxon>Pseudomonadati</taxon>
        <taxon>Pseudomonadota</taxon>
        <taxon>Gammaproteobacteria</taxon>
        <taxon>Alteromonadales</taxon>
        <taxon>Idiomarinaceae</taxon>
        <taxon>Idiomarina</taxon>
    </lineage>
</organism>
<dbReference type="GO" id="GO:0008409">
    <property type="term" value="F:5'-3' exonuclease activity"/>
    <property type="evidence" value="ECO:0007669"/>
    <property type="project" value="InterPro"/>
</dbReference>
<comment type="caution">
    <text evidence="9">The sequence shown here is derived from an EMBL/GenBank/DDBJ whole genome shotgun (WGS) entry which is preliminary data.</text>
</comment>
<feature type="domain" description="RecJ OB" evidence="8">
    <location>
        <begin position="465"/>
        <end position="566"/>
    </location>
</feature>
<dbReference type="GO" id="GO:0003676">
    <property type="term" value="F:nucleic acid binding"/>
    <property type="evidence" value="ECO:0007669"/>
    <property type="project" value="InterPro"/>
</dbReference>
<dbReference type="FunFam" id="3.90.1640.30:FF:000001">
    <property type="entry name" value="Single-stranded-DNA-specific exonuclease RecJ"/>
    <property type="match status" value="1"/>
</dbReference>
<evidence type="ECO:0000313" key="10">
    <source>
        <dbReference type="Proteomes" id="UP000287996"/>
    </source>
</evidence>
<dbReference type="InterPro" id="IPR001667">
    <property type="entry name" value="DDH_dom"/>
</dbReference>
<feature type="domain" description="DHHA1" evidence="7">
    <location>
        <begin position="350"/>
        <end position="451"/>
    </location>
</feature>
<dbReference type="SUPFAM" id="SSF64182">
    <property type="entry name" value="DHH phosphoesterases"/>
    <property type="match status" value="1"/>
</dbReference>
<dbReference type="GO" id="GO:0006281">
    <property type="term" value="P:DNA repair"/>
    <property type="evidence" value="ECO:0007669"/>
    <property type="project" value="InterPro"/>
</dbReference>
<dbReference type="InterPro" id="IPR041122">
    <property type="entry name" value="RecJ_OB"/>
</dbReference>
<gene>
    <name evidence="9" type="primary">recJ</name>
    <name evidence="9" type="ORF">CWI84_05855</name>
</gene>
<name>A0A432ZRW6_9GAMM</name>
<dbReference type="Pfam" id="PF02272">
    <property type="entry name" value="DHHA1"/>
    <property type="match status" value="1"/>
</dbReference>
<dbReference type="OrthoDB" id="9809852at2"/>
<protein>
    <recommendedName>
        <fullName evidence="2">Single-stranded-DNA-specific exonuclease RecJ</fullName>
    </recommendedName>
</protein>
<dbReference type="GO" id="GO:0006310">
    <property type="term" value="P:DNA recombination"/>
    <property type="evidence" value="ECO:0007669"/>
    <property type="project" value="InterPro"/>
</dbReference>
<sequence>MVLSYRIRRREINHHHQLPDSLSPLLQRIYAARGVERAQQLQLTASALIPPAQLDGTEQAIDRLIAAREQQQTVVICGDFDADGATSTALMLSALAAMGFQHLNYCIPNRFSDGYGLTPGLVKQAQAQGAELIITVDSGIACFAGVDHAMELGIDVIITDHHLPAERLPAATAIVNPNLPNARFPSKALAGVGVCFYLLLALRAALRERFDEAGPNLAEWLDLVAVGTVADVVALDHNNRILVHQGLQRIRAGKARPGIAALIEVSGRNPATLQAPDLGFAVGPRINAAGRLDDMALGVECLLATNRQQALENATMLDQLNRQRRDIEATMRDEADAIVDNLQLAGELPKILTLFHPQWHSGVVGIVAGRIKERHQRPVIVFAQEDGQSGLLKGSARSIAGFHIRDFLERVQSRYPDVITRFGGHAMAAGLSVDEAQWPAFQQAVQQVIEEWPGLDVGETVYWSDGELDPSQLHLATAEQLAHAGPWGQGFPEPLFDGQFTLVQQRIVASKHLKLVVKQGRALLDAIAFNVDLSVWPNASVRRVELVYRLQVNEYRGKKQLQLLVEQLRPLR</sequence>
<dbReference type="Gene3D" id="3.90.1640.30">
    <property type="match status" value="1"/>
</dbReference>
<feature type="domain" description="DDH" evidence="6">
    <location>
        <begin position="74"/>
        <end position="228"/>
    </location>
</feature>
<dbReference type="PANTHER" id="PTHR30255">
    <property type="entry name" value="SINGLE-STRANDED-DNA-SPECIFIC EXONUCLEASE RECJ"/>
    <property type="match status" value="1"/>
</dbReference>